<dbReference type="Gene3D" id="1.10.10.10">
    <property type="entry name" value="Winged helix-like DNA-binding domain superfamily/Winged helix DNA-binding domain"/>
    <property type="match status" value="1"/>
</dbReference>
<dbReference type="HOGENOM" id="CLU_005533_4_3_7"/>
<dbReference type="InterPro" id="IPR016461">
    <property type="entry name" value="COMT-like"/>
</dbReference>
<dbReference type="EMBL" id="FO203522">
    <property type="protein sequence ID" value="CCO23657.1"/>
    <property type="molecule type" value="Genomic_DNA"/>
</dbReference>
<organism evidence="6 7">
    <name type="scientific">Maridesulfovibrio hydrothermalis AM13 = DSM 14728</name>
    <dbReference type="NCBI Taxonomy" id="1121451"/>
    <lineage>
        <taxon>Bacteria</taxon>
        <taxon>Pseudomonadati</taxon>
        <taxon>Thermodesulfobacteriota</taxon>
        <taxon>Desulfovibrionia</taxon>
        <taxon>Desulfovibrionales</taxon>
        <taxon>Desulfovibrionaceae</taxon>
        <taxon>Maridesulfovibrio</taxon>
    </lineage>
</organism>
<sequence length="338" mass="37442">MLAMKPCASFESVNAMLMQSFSAKAVMSAVELKVFDHLQGKAFGAAALADELGLVAERLEPVLDILVAAELLDRKGSSYINSSVASEFLVSGSHFYQGESMRLTMRFNAMVEDCITDLLAGGDVDRVRTDEDWATERTLEGTEQDAKGGALPYVVNFVEKLPGFENFKAMCDIGGNHGMYTMAVLEKNENMHGTVYDLPHVVLQAQKRCNMLGFGDRITMQPLDFREERLPAAQFDLIFTSHVLYAFKDDLSKALAKIAEGLKPGGWFVSSHYSGRNEKGNEMTKASLELLTRLCGYSSHFIEKEELINILESLDFEEIRCRPVHENGLGLMIAGRKA</sequence>
<protein>
    <submittedName>
        <fullName evidence="6">Putative Methyltransferase type 12</fullName>
        <ecNumber evidence="6">2.1.1.4</ecNumber>
    </submittedName>
</protein>
<dbReference type="eggNOG" id="COG0500">
    <property type="taxonomic scope" value="Bacteria"/>
</dbReference>
<evidence type="ECO:0000256" key="2">
    <source>
        <dbReference type="ARBA" id="ARBA00022679"/>
    </source>
</evidence>
<keyword evidence="7" id="KW-1185">Reference proteome</keyword>
<accession>L0RBQ6</accession>
<dbReference type="PANTHER" id="PTHR43712:SF2">
    <property type="entry name" value="O-METHYLTRANSFERASE CICE"/>
    <property type="match status" value="1"/>
</dbReference>
<dbReference type="EC" id="2.1.1.4" evidence="6"/>
<dbReference type="GO" id="GO:0017096">
    <property type="term" value="F:acetylserotonin O-methyltransferase activity"/>
    <property type="evidence" value="ECO:0007669"/>
    <property type="project" value="UniProtKB-EC"/>
</dbReference>
<dbReference type="Gene3D" id="3.40.50.150">
    <property type="entry name" value="Vaccinia Virus protein VP39"/>
    <property type="match status" value="1"/>
</dbReference>
<evidence type="ECO:0000256" key="1">
    <source>
        <dbReference type="ARBA" id="ARBA00022603"/>
    </source>
</evidence>
<dbReference type="InterPro" id="IPR012967">
    <property type="entry name" value="COMT_dimerisation"/>
</dbReference>
<dbReference type="SUPFAM" id="SSF46785">
    <property type="entry name" value="Winged helix' DNA-binding domain"/>
    <property type="match status" value="1"/>
</dbReference>
<dbReference type="STRING" id="1121451.DESAM_21380"/>
<dbReference type="Proteomes" id="UP000010808">
    <property type="component" value="Chromosome"/>
</dbReference>
<dbReference type="InterPro" id="IPR036388">
    <property type="entry name" value="WH-like_DNA-bd_sf"/>
</dbReference>
<dbReference type="PANTHER" id="PTHR43712">
    <property type="entry name" value="PUTATIVE (AFU_ORTHOLOGUE AFUA_4G14580)-RELATED"/>
    <property type="match status" value="1"/>
</dbReference>
<feature type="domain" description="O-methyltransferase C-terminal" evidence="4">
    <location>
        <begin position="164"/>
        <end position="269"/>
    </location>
</feature>
<dbReference type="PATRIC" id="fig|1121451.3.peg.1625"/>
<proteinExistence type="predicted"/>
<dbReference type="OrthoDB" id="9767938at2"/>
<evidence type="ECO:0000313" key="7">
    <source>
        <dbReference type="Proteomes" id="UP000010808"/>
    </source>
</evidence>
<dbReference type="Pfam" id="PF08100">
    <property type="entry name" value="Dimerisation"/>
    <property type="match status" value="1"/>
</dbReference>
<evidence type="ECO:0000259" key="5">
    <source>
        <dbReference type="Pfam" id="PF08100"/>
    </source>
</evidence>
<dbReference type="PROSITE" id="PS51683">
    <property type="entry name" value="SAM_OMT_II"/>
    <property type="match status" value="1"/>
</dbReference>
<dbReference type="AlphaFoldDB" id="L0RBQ6"/>
<dbReference type="InterPro" id="IPR036390">
    <property type="entry name" value="WH_DNA-bd_sf"/>
</dbReference>
<keyword evidence="1 6" id="KW-0489">Methyltransferase</keyword>
<keyword evidence="3" id="KW-0949">S-adenosyl-L-methionine</keyword>
<evidence type="ECO:0000259" key="4">
    <source>
        <dbReference type="Pfam" id="PF00891"/>
    </source>
</evidence>
<dbReference type="CDD" id="cd02440">
    <property type="entry name" value="AdoMet_MTases"/>
    <property type="match status" value="1"/>
</dbReference>
<dbReference type="RefSeq" id="WP_015336260.1">
    <property type="nucleotide sequence ID" value="NC_020055.1"/>
</dbReference>
<dbReference type="KEGG" id="dhy:DESAM_21380"/>
<name>L0RBQ6_9BACT</name>
<evidence type="ECO:0000313" key="6">
    <source>
        <dbReference type="EMBL" id="CCO23657.1"/>
    </source>
</evidence>
<gene>
    <name evidence="6" type="ORF">DESAM_21380</name>
</gene>
<dbReference type="InterPro" id="IPR029063">
    <property type="entry name" value="SAM-dependent_MTases_sf"/>
</dbReference>
<evidence type="ECO:0000256" key="3">
    <source>
        <dbReference type="ARBA" id="ARBA00022691"/>
    </source>
</evidence>
<dbReference type="SUPFAM" id="SSF53335">
    <property type="entry name" value="S-adenosyl-L-methionine-dependent methyltransferases"/>
    <property type="match status" value="1"/>
</dbReference>
<keyword evidence="2 6" id="KW-0808">Transferase</keyword>
<feature type="domain" description="O-methyltransferase dimerisation" evidence="5">
    <location>
        <begin position="22"/>
        <end position="91"/>
    </location>
</feature>
<dbReference type="GO" id="GO:0032259">
    <property type="term" value="P:methylation"/>
    <property type="evidence" value="ECO:0007669"/>
    <property type="project" value="UniProtKB-KW"/>
</dbReference>
<dbReference type="GO" id="GO:0046983">
    <property type="term" value="F:protein dimerization activity"/>
    <property type="evidence" value="ECO:0007669"/>
    <property type="project" value="InterPro"/>
</dbReference>
<dbReference type="Pfam" id="PF00891">
    <property type="entry name" value="Methyltransf_2"/>
    <property type="match status" value="1"/>
</dbReference>
<reference evidence="6 7" key="1">
    <citation type="submission" date="2012-10" db="EMBL/GenBank/DDBJ databases">
        <authorList>
            <person name="Genoscope - CEA"/>
        </authorList>
    </citation>
    <scope>NUCLEOTIDE SEQUENCE [LARGE SCALE GENOMIC DNA]</scope>
    <source>
        <strain evidence="7">AM13 / DSM 14728</strain>
    </source>
</reference>
<dbReference type="InterPro" id="IPR001077">
    <property type="entry name" value="COMT_C"/>
</dbReference>